<dbReference type="SUPFAM" id="SSF55785">
    <property type="entry name" value="PYP-like sensor domain (PAS domain)"/>
    <property type="match status" value="1"/>
</dbReference>
<comment type="caution">
    <text evidence="12">The sequence shown here is derived from an EMBL/GenBank/DDBJ whole genome shotgun (WGS) entry which is preliminary data.</text>
</comment>
<dbReference type="CDD" id="cd00075">
    <property type="entry name" value="HATPase"/>
    <property type="match status" value="1"/>
</dbReference>
<dbReference type="Gene3D" id="1.10.287.130">
    <property type="match status" value="1"/>
</dbReference>
<dbReference type="PANTHER" id="PTHR43047:SF72">
    <property type="entry name" value="OSMOSENSING HISTIDINE PROTEIN KINASE SLN1"/>
    <property type="match status" value="1"/>
</dbReference>
<dbReference type="OrthoDB" id="9809987at2"/>
<evidence type="ECO:0000259" key="10">
    <source>
        <dbReference type="PROSITE" id="PS50112"/>
    </source>
</evidence>
<dbReference type="CDD" id="cd00082">
    <property type="entry name" value="HisKA"/>
    <property type="match status" value="1"/>
</dbReference>
<dbReference type="InterPro" id="IPR036890">
    <property type="entry name" value="HATPase_C_sf"/>
</dbReference>
<dbReference type="InterPro" id="IPR036097">
    <property type="entry name" value="HisK_dim/P_sf"/>
</dbReference>
<evidence type="ECO:0000256" key="4">
    <source>
        <dbReference type="ARBA" id="ARBA00022679"/>
    </source>
</evidence>
<feature type="domain" description="Histidine kinase" evidence="8">
    <location>
        <begin position="296"/>
        <end position="530"/>
    </location>
</feature>
<dbReference type="EMBL" id="PVWK01000121">
    <property type="protein sequence ID" value="PSB25756.1"/>
    <property type="molecule type" value="Genomic_DNA"/>
</dbReference>
<dbReference type="Gene3D" id="3.30.565.10">
    <property type="entry name" value="Histidine kinase-like ATPase, C-terminal domain"/>
    <property type="match status" value="1"/>
</dbReference>
<evidence type="ECO:0000313" key="13">
    <source>
        <dbReference type="Proteomes" id="UP000239576"/>
    </source>
</evidence>
<keyword evidence="13" id="KW-1185">Reference proteome</keyword>
<dbReference type="AlphaFoldDB" id="A0A2T1DZ31"/>
<evidence type="ECO:0000259" key="9">
    <source>
        <dbReference type="PROSITE" id="PS50110"/>
    </source>
</evidence>
<dbReference type="SUPFAM" id="SSF55874">
    <property type="entry name" value="ATPase domain of HSP90 chaperone/DNA topoisomerase II/histidine kinase"/>
    <property type="match status" value="1"/>
</dbReference>
<dbReference type="InterPro" id="IPR035965">
    <property type="entry name" value="PAS-like_dom_sf"/>
</dbReference>
<dbReference type="GO" id="GO:0006355">
    <property type="term" value="P:regulation of DNA-templated transcription"/>
    <property type="evidence" value="ECO:0007669"/>
    <property type="project" value="InterPro"/>
</dbReference>
<dbReference type="PROSITE" id="PS50112">
    <property type="entry name" value="PAS"/>
    <property type="match status" value="1"/>
</dbReference>
<dbReference type="GO" id="GO:0000155">
    <property type="term" value="F:phosphorelay sensor kinase activity"/>
    <property type="evidence" value="ECO:0007669"/>
    <property type="project" value="InterPro"/>
</dbReference>
<dbReference type="Pfam" id="PF02518">
    <property type="entry name" value="HATPase_c"/>
    <property type="match status" value="1"/>
</dbReference>
<organism evidence="12 13">
    <name type="scientific">Stenomitos frigidus ULC18</name>
    <dbReference type="NCBI Taxonomy" id="2107698"/>
    <lineage>
        <taxon>Bacteria</taxon>
        <taxon>Bacillati</taxon>
        <taxon>Cyanobacteriota</taxon>
        <taxon>Cyanophyceae</taxon>
        <taxon>Leptolyngbyales</taxon>
        <taxon>Leptolyngbyaceae</taxon>
        <taxon>Stenomitos</taxon>
    </lineage>
</organism>
<protein>
    <recommendedName>
        <fullName evidence="2">histidine kinase</fullName>
        <ecNumber evidence="2">2.7.13.3</ecNumber>
    </recommendedName>
</protein>
<keyword evidence="3 7" id="KW-0597">Phosphoprotein</keyword>
<dbReference type="InterPro" id="IPR003661">
    <property type="entry name" value="HisK_dim/P_dom"/>
</dbReference>
<dbReference type="SMART" id="SM00448">
    <property type="entry name" value="REC"/>
    <property type="match status" value="1"/>
</dbReference>
<feature type="modified residue" description="4-aspartylphosphate" evidence="7">
    <location>
        <position position="62"/>
    </location>
</feature>
<dbReference type="InterPro" id="IPR013767">
    <property type="entry name" value="PAS_fold"/>
</dbReference>
<name>A0A2T1DZ31_9CYAN</name>
<dbReference type="InterPro" id="IPR001789">
    <property type="entry name" value="Sig_transdc_resp-reg_receiver"/>
</dbReference>
<dbReference type="InterPro" id="IPR005467">
    <property type="entry name" value="His_kinase_dom"/>
</dbReference>
<dbReference type="SUPFAM" id="SSF47384">
    <property type="entry name" value="Homodimeric domain of signal transducing histidine kinase"/>
    <property type="match status" value="1"/>
</dbReference>
<keyword evidence="6" id="KW-0902">Two-component regulatory system</keyword>
<dbReference type="Gene3D" id="3.40.50.2300">
    <property type="match status" value="1"/>
</dbReference>
<evidence type="ECO:0000256" key="6">
    <source>
        <dbReference type="ARBA" id="ARBA00023012"/>
    </source>
</evidence>
<reference evidence="13" key="1">
    <citation type="submission" date="2018-02" db="EMBL/GenBank/DDBJ databases">
        <authorList>
            <person name="Moore K."/>
            <person name="Momper L."/>
        </authorList>
    </citation>
    <scope>NUCLEOTIDE SEQUENCE [LARGE SCALE GENOMIC DNA]</scope>
    <source>
        <strain evidence="13">ULC18</strain>
    </source>
</reference>
<evidence type="ECO:0000313" key="12">
    <source>
        <dbReference type="EMBL" id="PSB25756.1"/>
    </source>
</evidence>
<keyword evidence="4" id="KW-0808">Transferase</keyword>
<accession>A0A2T1DZ31</accession>
<evidence type="ECO:0000256" key="3">
    <source>
        <dbReference type="ARBA" id="ARBA00022553"/>
    </source>
</evidence>
<evidence type="ECO:0000256" key="1">
    <source>
        <dbReference type="ARBA" id="ARBA00000085"/>
    </source>
</evidence>
<dbReference type="SUPFAM" id="SSF52172">
    <property type="entry name" value="CheY-like"/>
    <property type="match status" value="1"/>
</dbReference>
<dbReference type="PROSITE" id="PS50113">
    <property type="entry name" value="PAC"/>
    <property type="match status" value="1"/>
</dbReference>
<dbReference type="InterPro" id="IPR000014">
    <property type="entry name" value="PAS"/>
</dbReference>
<dbReference type="Gene3D" id="3.30.450.20">
    <property type="entry name" value="PAS domain"/>
    <property type="match status" value="1"/>
</dbReference>
<evidence type="ECO:0000259" key="11">
    <source>
        <dbReference type="PROSITE" id="PS50113"/>
    </source>
</evidence>
<dbReference type="Pfam" id="PF00989">
    <property type="entry name" value="PAS"/>
    <property type="match status" value="1"/>
</dbReference>
<evidence type="ECO:0000259" key="8">
    <source>
        <dbReference type="PROSITE" id="PS50109"/>
    </source>
</evidence>
<dbReference type="SMART" id="SM00388">
    <property type="entry name" value="HisKA"/>
    <property type="match status" value="1"/>
</dbReference>
<dbReference type="PROSITE" id="PS50110">
    <property type="entry name" value="RESPONSE_REGULATORY"/>
    <property type="match status" value="1"/>
</dbReference>
<dbReference type="EC" id="2.7.13.3" evidence="2"/>
<dbReference type="InterPro" id="IPR003594">
    <property type="entry name" value="HATPase_dom"/>
</dbReference>
<evidence type="ECO:0000256" key="2">
    <source>
        <dbReference type="ARBA" id="ARBA00012438"/>
    </source>
</evidence>
<dbReference type="InterPro" id="IPR011006">
    <property type="entry name" value="CheY-like_superfamily"/>
</dbReference>
<comment type="catalytic activity">
    <reaction evidence="1">
        <text>ATP + protein L-histidine = ADP + protein N-phospho-L-histidine.</text>
        <dbReference type="EC" id="2.7.13.3"/>
    </reaction>
</comment>
<dbReference type="Pfam" id="PF00072">
    <property type="entry name" value="Response_reg"/>
    <property type="match status" value="1"/>
</dbReference>
<dbReference type="Proteomes" id="UP000239576">
    <property type="component" value="Unassembled WGS sequence"/>
</dbReference>
<keyword evidence="5 12" id="KW-0418">Kinase</keyword>
<feature type="domain" description="PAC" evidence="11">
    <location>
        <begin position="217"/>
        <end position="269"/>
    </location>
</feature>
<dbReference type="InterPro" id="IPR004358">
    <property type="entry name" value="Sig_transdc_His_kin-like_C"/>
</dbReference>
<feature type="domain" description="PAS" evidence="10">
    <location>
        <begin position="139"/>
        <end position="212"/>
    </location>
</feature>
<dbReference type="FunFam" id="3.30.565.10:FF:000006">
    <property type="entry name" value="Sensor histidine kinase WalK"/>
    <property type="match status" value="1"/>
</dbReference>
<sequence>MIPERTAPTTIQIMVVEDESVIAADIKDCLENLGYGVLAVVASGEEAVATATSLLPDLVLMDIRLKGVMDGIQAAAKIWQRLHIPVVYSTGHSDRGTMERAKATGPFGYVLKPVEEQEMYVAIETALQRFRLDQALQKREQWLSSILRSIGDGIIVVDADCRVRFLNLIAEALTGWKQDDALNKTITDVFHIIHEETQTSAHNVVSEALQSGTLVYPAGDFILVSQSAENTPIMTSIAPFLDDNNVITGAVIVFRDDTERRQAEERNIAIARSLQLESQMAELQSLNQQKDDFLNTVSHELRTPLTNIKMAIRMLELTLDQRDSSAVVSDADSNPTIRYLKILSDQCDRQTSLINDLLDLQRLNANAYTIDLSTVHLQRFLPEIVENFQARAKAQQQALQINVAPDLPSVMTDATGLSRIITELVNNAIKYTPADERITVTVQLLEQTPPSTTPIVQFQIANSGVEIPPTALPLIFDQFYRVPSADRWRQGGTGLGLTLIKKLVNHLGGSIHVTSKQGQTCFTVELPVDLSRSSVTAD</sequence>
<dbReference type="PANTHER" id="PTHR43047">
    <property type="entry name" value="TWO-COMPONENT HISTIDINE PROTEIN KINASE"/>
    <property type="match status" value="1"/>
</dbReference>
<dbReference type="PRINTS" id="PR00344">
    <property type="entry name" value="BCTRLSENSOR"/>
</dbReference>
<dbReference type="PROSITE" id="PS50109">
    <property type="entry name" value="HIS_KIN"/>
    <property type="match status" value="1"/>
</dbReference>
<dbReference type="InterPro" id="IPR000700">
    <property type="entry name" value="PAS-assoc_C"/>
</dbReference>
<dbReference type="SMART" id="SM00091">
    <property type="entry name" value="PAS"/>
    <property type="match status" value="1"/>
</dbReference>
<evidence type="ECO:0000256" key="7">
    <source>
        <dbReference type="PROSITE-ProRule" id="PRU00169"/>
    </source>
</evidence>
<dbReference type="CDD" id="cd00130">
    <property type="entry name" value="PAS"/>
    <property type="match status" value="1"/>
</dbReference>
<dbReference type="CDD" id="cd17534">
    <property type="entry name" value="REC_DC-like"/>
    <property type="match status" value="1"/>
</dbReference>
<feature type="domain" description="Response regulatory" evidence="9">
    <location>
        <begin position="12"/>
        <end position="127"/>
    </location>
</feature>
<evidence type="ECO:0000256" key="5">
    <source>
        <dbReference type="ARBA" id="ARBA00022777"/>
    </source>
</evidence>
<dbReference type="Pfam" id="PF00512">
    <property type="entry name" value="HisKA"/>
    <property type="match status" value="1"/>
</dbReference>
<gene>
    <name evidence="12" type="ORF">C7B82_22110</name>
</gene>
<proteinExistence type="predicted"/>
<dbReference type="SMART" id="SM00387">
    <property type="entry name" value="HATPase_c"/>
    <property type="match status" value="1"/>
</dbReference>
<reference evidence="12 13" key="2">
    <citation type="submission" date="2018-03" db="EMBL/GenBank/DDBJ databases">
        <title>The ancient ancestry and fast evolution of plastids.</title>
        <authorList>
            <person name="Moore K.R."/>
            <person name="Magnabosco C."/>
            <person name="Momper L."/>
            <person name="Gold D.A."/>
            <person name="Bosak T."/>
            <person name="Fournier G.P."/>
        </authorList>
    </citation>
    <scope>NUCLEOTIDE SEQUENCE [LARGE SCALE GENOMIC DNA]</scope>
    <source>
        <strain evidence="12 13">ULC18</strain>
    </source>
</reference>
<dbReference type="NCBIfam" id="TIGR00229">
    <property type="entry name" value="sensory_box"/>
    <property type="match status" value="1"/>
</dbReference>